<dbReference type="RefSeq" id="WP_002593036.1">
    <property type="nucleotide sequence ID" value="NZ_KB851001.1"/>
</dbReference>
<dbReference type="AlphaFoldDB" id="A0A0E2H175"/>
<dbReference type="HOGENOM" id="CLU_153237_0_0_9"/>
<evidence type="ECO:0000313" key="1">
    <source>
        <dbReference type="EMBL" id="ENZ05448.1"/>
    </source>
</evidence>
<organism evidence="1 2">
    <name type="scientific">[Clostridium] clostridioforme 90A8</name>
    <dbReference type="NCBI Taxonomy" id="999408"/>
    <lineage>
        <taxon>Bacteria</taxon>
        <taxon>Bacillati</taxon>
        <taxon>Bacillota</taxon>
        <taxon>Clostridia</taxon>
        <taxon>Lachnospirales</taxon>
        <taxon>Lachnospiraceae</taxon>
        <taxon>Enterocloster</taxon>
    </lineage>
</organism>
<dbReference type="EMBL" id="AGYR01000079">
    <property type="protein sequence ID" value="ENZ05448.1"/>
    <property type="molecule type" value="Genomic_DNA"/>
</dbReference>
<reference evidence="1 2" key="1">
    <citation type="submission" date="2013-01" db="EMBL/GenBank/DDBJ databases">
        <title>The Genome Sequence of Clostridium clostridioforme 90A8.</title>
        <authorList>
            <consortium name="The Broad Institute Genome Sequencing Platform"/>
            <person name="Earl A."/>
            <person name="Ward D."/>
            <person name="Feldgarden M."/>
            <person name="Gevers D."/>
            <person name="Courvalin P."/>
            <person name="Lambert T."/>
            <person name="Walker B."/>
            <person name="Young S.K."/>
            <person name="Zeng Q."/>
            <person name="Gargeya S."/>
            <person name="Fitzgerald M."/>
            <person name="Haas B."/>
            <person name="Abouelleil A."/>
            <person name="Alvarado L."/>
            <person name="Arachchi H.M."/>
            <person name="Berlin A.M."/>
            <person name="Chapman S.B."/>
            <person name="Dewar J."/>
            <person name="Goldberg J."/>
            <person name="Griggs A."/>
            <person name="Gujja S."/>
            <person name="Hansen M."/>
            <person name="Howarth C."/>
            <person name="Imamovic A."/>
            <person name="Larimer J."/>
            <person name="McCowan C."/>
            <person name="Murphy C."/>
            <person name="Neiman D."/>
            <person name="Pearson M."/>
            <person name="Priest M."/>
            <person name="Roberts A."/>
            <person name="Saif S."/>
            <person name="Shea T."/>
            <person name="Sisk P."/>
            <person name="Sykes S."/>
            <person name="Wortman J."/>
            <person name="Nusbaum C."/>
            <person name="Birren B."/>
        </authorList>
    </citation>
    <scope>NUCLEOTIDE SEQUENCE [LARGE SCALE GENOMIC DNA]</scope>
    <source>
        <strain evidence="1 2">90A8</strain>
    </source>
</reference>
<accession>A0A0E2H175</accession>
<name>A0A0E2H175_9FIRM</name>
<evidence type="ECO:0000313" key="2">
    <source>
        <dbReference type="Proteomes" id="UP000013085"/>
    </source>
</evidence>
<dbReference type="SUPFAM" id="SSF160719">
    <property type="entry name" value="gpW/gp25-like"/>
    <property type="match status" value="1"/>
</dbReference>
<dbReference type="Proteomes" id="UP000013085">
    <property type="component" value="Unassembled WGS sequence"/>
</dbReference>
<dbReference type="Gene3D" id="3.10.450.40">
    <property type="match status" value="1"/>
</dbReference>
<dbReference type="PATRIC" id="fig|999408.3.peg.6071"/>
<dbReference type="GeneID" id="93163055"/>
<sequence length="135" mass="15118">MILTETDLMLDDTGQPVPLASGEEALAGGLDCFLQDIRLEALTMEGECFFDSDYGWSLLDFCHREIGELEELQIKNRVTEKLRKRDEINPHSIGVGVSRMGDDIVNIHVGFKIANEDVSYQMDLELDGAEVKLVD</sequence>
<proteinExistence type="predicted"/>
<comment type="caution">
    <text evidence="1">The sequence shown here is derived from an EMBL/GenBank/DDBJ whole genome shotgun (WGS) entry which is preliminary data.</text>
</comment>
<protein>
    <submittedName>
        <fullName evidence="1">Uncharacterized protein</fullName>
    </submittedName>
</protein>
<gene>
    <name evidence="1" type="ORF">HMPREF1090_05662</name>
</gene>